<comment type="similarity">
    <text evidence="10">Belongs to the dynein light chain family.</text>
</comment>
<keyword evidence="10" id="KW-0505">Motor protein</keyword>
<evidence type="ECO:0000256" key="10">
    <source>
        <dbReference type="RuleBase" id="RU365010"/>
    </source>
</evidence>
<evidence type="ECO:0000256" key="4">
    <source>
        <dbReference type="ARBA" id="ARBA00022490"/>
    </source>
</evidence>
<comment type="subcellular location">
    <subcellularLocation>
        <location evidence="2 10">Cytoplasm</location>
        <location evidence="2 10">Cytoskeleton</location>
    </subcellularLocation>
    <subcellularLocation>
        <location evidence="1">Nucleus</location>
    </subcellularLocation>
</comment>
<reference evidence="11" key="1">
    <citation type="submission" date="2022-01" db="EMBL/GenBank/DDBJ databases">
        <authorList>
            <person name="King R."/>
        </authorList>
    </citation>
    <scope>NUCLEOTIDE SEQUENCE</scope>
</reference>
<dbReference type="SUPFAM" id="SSF54648">
    <property type="entry name" value="DLC"/>
    <property type="match status" value="1"/>
</dbReference>
<dbReference type="GO" id="GO:0051028">
    <property type="term" value="P:mRNA transport"/>
    <property type="evidence" value="ECO:0007669"/>
    <property type="project" value="UniProtKB-KW"/>
</dbReference>
<evidence type="ECO:0000256" key="7">
    <source>
        <dbReference type="ARBA" id="ARBA00022927"/>
    </source>
</evidence>
<dbReference type="Proteomes" id="UP001153712">
    <property type="component" value="Chromosome 11"/>
</dbReference>
<dbReference type="InterPro" id="IPR037177">
    <property type="entry name" value="DLC_sf"/>
</dbReference>
<dbReference type="AlphaFoldDB" id="A0A9N9TKR9"/>
<evidence type="ECO:0000313" key="12">
    <source>
        <dbReference type="Proteomes" id="UP001153712"/>
    </source>
</evidence>
<proteinExistence type="inferred from homology"/>
<keyword evidence="7" id="KW-0653">Protein transport</keyword>
<evidence type="ECO:0000256" key="2">
    <source>
        <dbReference type="ARBA" id="ARBA00004245"/>
    </source>
</evidence>
<dbReference type="SMART" id="SM01375">
    <property type="entry name" value="Dynein_light"/>
    <property type="match status" value="1"/>
</dbReference>
<keyword evidence="3" id="KW-0813">Transport</keyword>
<accession>A0A9N9TKR9</accession>
<dbReference type="CDD" id="cd21452">
    <property type="entry name" value="DLC-like_DYNLL1_DYNLL2"/>
    <property type="match status" value="1"/>
</dbReference>
<dbReference type="Gene3D" id="3.30.740.10">
    <property type="entry name" value="Protein Inhibitor Of Neuronal Nitric Oxide Synthase"/>
    <property type="match status" value="1"/>
</dbReference>
<keyword evidence="4 10" id="KW-0963">Cytoplasm</keyword>
<evidence type="ECO:0000256" key="3">
    <source>
        <dbReference type="ARBA" id="ARBA00022448"/>
    </source>
</evidence>
<dbReference type="EMBL" id="OU900104">
    <property type="protein sequence ID" value="CAG9855726.1"/>
    <property type="molecule type" value="Genomic_DNA"/>
</dbReference>
<gene>
    <name evidence="11" type="ORF">PHYEVI_LOCUS2169</name>
</gene>
<evidence type="ECO:0000256" key="6">
    <source>
        <dbReference type="ARBA" id="ARBA00022816"/>
    </source>
</evidence>
<keyword evidence="12" id="KW-1185">Reference proteome</keyword>
<dbReference type="OrthoDB" id="10033309at2759"/>
<keyword evidence="5 10" id="KW-0493">Microtubule</keyword>
<keyword evidence="6" id="KW-0509">mRNA transport</keyword>
<dbReference type="GO" id="GO:0045505">
    <property type="term" value="F:dynein intermediate chain binding"/>
    <property type="evidence" value="ECO:0007669"/>
    <property type="project" value="TreeGrafter"/>
</dbReference>
<evidence type="ECO:0000256" key="8">
    <source>
        <dbReference type="ARBA" id="ARBA00023212"/>
    </source>
</evidence>
<dbReference type="PANTHER" id="PTHR11886">
    <property type="entry name" value="DYNEIN LIGHT CHAIN"/>
    <property type="match status" value="1"/>
</dbReference>
<dbReference type="PANTHER" id="PTHR11886:SF35">
    <property type="entry name" value="DYNEIN LIGHT CHAIN"/>
    <property type="match status" value="1"/>
</dbReference>
<dbReference type="GO" id="GO:0005634">
    <property type="term" value="C:nucleus"/>
    <property type="evidence" value="ECO:0007669"/>
    <property type="project" value="UniProtKB-SubCell"/>
</dbReference>
<dbReference type="GO" id="GO:0015031">
    <property type="term" value="P:protein transport"/>
    <property type="evidence" value="ECO:0007669"/>
    <property type="project" value="UniProtKB-KW"/>
</dbReference>
<dbReference type="GO" id="GO:0005874">
    <property type="term" value="C:microtubule"/>
    <property type="evidence" value="ECO:0007669"/>
    <property type="project" value="UniProtKB-KW"/>
</dbReference>
<dbReference type="GO" id="GO:0007017">
    <property type="term" value="P:microtubule-based process"/>
    <property type="evidence" value="ECO:0007669"/>
    <property type="project" value="InterPro"/>
</dbReference>
<evidence type="ECO:0000256" key="9">
    <source>
        <dbReference type="ARBA" id="ARBA00023242"/>
    </source>
</evidence>
<evidence type="ECO:0000256" key="5">
    <source>
        <dbReference type="ARBA" id="ARBA00022701"/>
    </source>
</evidence>
<keyword evidence="8 10" id="KW-0206">Cytoskeleton</keyword>
<organism evidence="11 12">
    <name type="scientific">Phyllotreta striolata</name>
    <name type="common">Striped flea beetle</name>
    <name type="synonym">Crioceris striolata</name>
    <dbReference type="NCBI Taxonomy" id="444603"/>
    <lineage>
        <taxon>Eukaryota</taxon>
        <taxon>Metazoa</taxon>
        <taxon>Ecdysozoa</taxon>
        <taxon>Arthropoda</taxon>
        <taxon>Hexapoda</taxon>
        <taxon>Insecta</taxon>
        <taxon>Pterygota</taxon>
        <taxon>Neoptera</taxon>
        <taxon>Endopterygota</taxon>
        <taxon>Coleoptera</taxon>
        <taxon>Polyphaga</taxon>
        <taxon>Cucujiformia</taxon>
        <taxon>Chrysomeloidea</taxon>
        <taxon>Chrysomelidae</taxon>
        <taxon>Galerucinae</taxon>
        <taxon>Alticini</taxon>
        <taxon>Phyllotreta</taxon>
    </lineage>
</organism>
<dbReference type="InterPro" id="IPR001372">
    <property type="entry name" value="Dynein_light_chain_typ-1/2"/>
</dbReference>
<dbReference type="GO" id="GO:0005868">
    <property type="term" value="C:cytoplasmic dynein complex"/>
    <property type="evidence" value="ECO:0007669"/>
    <property type="project" value="TreeGrafter"/>
</dbReference>
<dbReference type="FunFam" id="3.30.740.10:FF:000005">
    <property type="entry name" value="Dynein light chain"/>
    <property type="match status" value="1"/>
</dbReference>
<evidence type="ECO:0000256" key="1">
    <source>
        <dbReference type="ARBA" id="ARBA00004123"/>
    </source>
</evidence>
<protein>
    <recommendedName>
        <fullName evidence="10">Dynein light chain</fullName>
    </recommendedName>
</protein>
<sequence>MACREPQPCYVSSGPPPPCCPQVCVKSADMCEAMQKDAVSLAMQAMFLYNVERDQAAYIKKEFDKKYCATWHCAVGKNFSCYITHESNNFIYFFLGPTAYVLYKSG</sequence>
<dbReference type="Pfam" id="PF01221">
    <property type="entry name" value="Dynein_light"/>
    <property type="match status" value="1"/>
</dbReference>
<name>A0A9N9TKR9_PHYSR</name>
<evidence type="ECO:0000313" key="11">
    <source>
        <dbReference type="EMBL" id="CAG9855726.1"/>
    </source>
</evidence>
<keyword evidence="10" id="KW-0243">Dynein</keyword>
<keyword evidence="9" id="KW-0539">Nucleus</keyword>